<keyword evidence="2 7" id="KW-0349">Heme</keyword>
<dbReference type="GO" id="GO:0046872">
    <property type="term" value="F:metal ion binding"/>
    <property type="evidence" value="ECO:0007669"/>
    <property type="project" value="UniProtKB-KW"/>
</dbReference>
<gene>
    <name evidence="9" type="ORF">TH4_09410</name>
</gene>
<evidence type="ECO:0000256" key="1">
    <source>
        <dbReference type="ARBA" id="ARBA00004196"/>
    </source>
</evidence>
<dbReference type="InterPro" id="IPR004852">
    <property type="entry name" value="Di-haem_cyt_c_peroxidsae"/>
</dbReference>
<dbReference type="PANTHER" id="PTHR30600:SF10">
    <property type="entry name" value="BLL6722 PROTEIN"/>
    <property type="match status" value="1"/>
</dbReference>
<feature type="domain" description="Cytochrome c" evidence="8">
    <location>
        <begin position="260"/>
        <end position="426"/>
    </location>
</feature>
<dbReference type="InterPro" id="IPR036909">
    <property type="entry name" value="Cyt_c-like_dom_sf"/>
</dbReference>
<dbReference type="PROSITE" id="PS51007">
    <property type="entry name" value="CYTC"/>
    <property type="match status" value="2"/>
</dbReference>
<reference evidence="9 10" key="1">
    <citation type="submission" date="2014-07" db="EMBL/GenBank/DDBJ databases">
        <title>Draft genome sequence of Thalassospira tepidiphila 1-1B.</title>
        <authorList>
            <person name="Lai Q."/>
            <person name="Shao Z."/>
        </authorList>
    </citation>
    <scope>NUCLEOTIDE SEQUENCE [LARGE SCALE GENOMIC DNA]</scope>
    <source>
        <strain evidence="9 10">MCCC 1A03514</strain>
    </source>
</reference>
<dbReference type="GO" id="GO:0009055">
    <property type="term" value="F:electron transfer activity"/>
    <property type="evidence" value="ECO:0007669"/>
    <property type="project" value="InterPro"/>
</dbReference>
<evidence type="ECO:0000256" key="4">
    <source>
        <dbReference type="ARBA" id="ARBA00022729"/>
    </source>
</evidence>
<comment type="caution">
    <text evidence="9">The sequence shown here is derived from an EMBL/GenBank/DDBJ whole genome shotgun (WGS) entry which is preliminary data.</text>
</comment>
<evidence type="ECO:0000313" key="10">
    <source>
        <dbReference type="Proteomes" id="UP000094009"/>
    </source>
</evidence>
<organism evidence="9 10">
    <name type="scientific">Thalassospira tepidiphila MCCC 1A03514</name>
    <dbReference type="NCBI Taxonomy" id="1177930"/>
    <lineage>
        <taxon>Bacteria</taxon>
        <taxon>Pseudomonadati</taxon>
        <taxon>Pseudomonadota</taxon>
        <taxon>Alphaproteobacteria</taxon>
        <taxon>Rhodospirillales</taxon>
        <taxon>Thalassospiraceae</taxon>
        <taxon>Thalassospira</taxon>
    </lineage>
</organism>
<dbReference type="GO" id="GO:0004130">
    <property type="term" value="F:cytochrome-c peroxidase activity"/>
    <property type="evidence" value="ECO:0007669"/>
    <property type="project" value="TreeGrafter"/>
</dbReference>
<keyword evidence="4" id="KW-0732">Signal</keyword>
<evidence type="ECO:0000313" key="9">
    <source>
        <dbReference type="EMBL" id="OAZ10435.1"/>
    </source>
</evidence>
<dbReference type="PANTHER" id="PTHR30600">
    <property type="entry name" value="CYTOCHROME C PEROXIDASE-RELATED"/>
    <property type="match status" value="1"/>
</dbReference>
<dbReference type="GO" id="GO:0030313">
    <property type="term" value="C:cell envelope"/>
    <property type="evidence" value="ECO:0007669"/>
    <property type="project" value="UniProtKB-SubCell"/>
</dbReference>
<comment type="subcellular location">
    <subcellularLocation>
        <location evidence="1">Cell envelope</location>
    </subcellularLocation>
</comment>
<accession>A0A853L2K3</accession>
<evidence type="ECO:0000259" key="8">
    <source>
        <dbReference type="PROSITE" id="PS51007"/>
    </source>
</evidence>
<protein>
    <submittedName>
        <fullName evidence="9">Methylamine utilization protein MauG</fullName>
    </submittedName>
</protein>
<dbReference type="AlphaFoldDB" id="A0A853L2K3"/>
<dbReference type="GO" id="GO:0020037">
    <property type="term" value="F:heme binding"/>
    <property type="evidence" value="ECO:0007669"/>
    <property type="project" value="InterPro"/>
</dbReference>
<evidence type="ECO:0000256" key="2">
    <source>
        <dbReference type="ARBA" id="ARBA00022617"/>
    </source>
</evidence>
<evidence type="ECO:0000256" key="3">
    <source>
        <dbReference type="ARBA" id="ARBA00022723"/>
    </source>
</evidence>
<evidence type="ECO:0000256" key="6">
    <source>
        <dbReference type="ARBA" id="ARBA00023004"/>
    </source>
</evidence>
<evidence type="ECO:0000256" key="7">
    <source>
        <dbReference type="PROSITE-ProRule" id="PRU00433"/>
    </source>
</evidence>
<feature type="domain" description="Cytochrome c" evidence="8">
    <location>
        <begin position="82"/>
        <end position="203"/>
    </location>
</feature>
<keyword evidence="5" id="KW-0560">Oxidoreductase</keyword>
<dbReference type="Proteomes" id="UP000094009">
    <property type="component" value="Unassembled WGS sequence"/>
</dbReference>
<keyword evidence="6 7" id="KW-0408">Iron</keyword>
<name>A0A853L2K3_9PROT</name>
<proteinExistence type="predicted"/>
<dbReference type="SUPFAM" id="SSF46626">
    <property type="entry name" value="Cytochrome c"/>
    <property type="match status" value="2"/>
</dbReference>
<evidence type="ECO:0000256" key="5">
    <source>
        <dbReference type="ARBA" id="ARBA00023002"/>
    </source>
</evidence>
<dbReference type="Pfam" id="PF03150">
    <property type="entry name" value="CCP_MauG"/>
    <property type="match status" value="1"/>
</dbReference>
<dbReference type="Gene3D" id="1.10.760.10">
    <property type="entry name" value="Cytochrome c-like domain"/>
    <property type="match status" value="2"/>
</dbReference>
<dbReference type="InterPro" id="IPR009056">
    <property type="entry name" value="Cyt_c-like_dom"/>
</dbReference>
<keyword evidence="3 7" id="KW-0479">Metal-binding</keyword>
<dbReference type="EMBL" id="JPVZ01000003">
    <property type="protein sequence ID" value="OAZ10435.1"/>
    <property type="molecule type" value="Genomic_DNA"/>
</dbReference>
<sequence length="443" mass="48563">MERLRDPCPIIDQIKVFSMPHNLRSSLHLTSVLALMGCFAGSPALAEDASAMLHRLADTGHRNTARVSEVATATAAQSPFEDLAALGEALYFDTNLSANRSMSCATCHDPSTGFRDPRVDVASGSFSLGDDGESLGDRNAPTASYAKFSPPFHVREDGVAVGGQFWDGRAMDLAEQAGGPPLNPIEMGMPDKASVVARLREDDDYVAGFKALFGNDIWSDADQAYGAMTKAIAAFEEGDEFAPFDSKYDRFLRGEYKMTAQEELGRVLFFSQQFTNCNTCHMLKTSPTAEGETFTNYEFHNIGVPRNVATRAAVRKDVGFTDNGLLDNAAIDDPVYRGKYKTPSLRNVAVTGPYMHNGVFADLETVVRFYNKYNSKAEINQTNPETGKPWGEPEVAETISLKELEQGDALDEKRIDAIVAFLKTLTDARYEPLLEQQQAAKEN</sequence>
<dbReference type="InterPro" id="IPR051395">
    <property type="entry name" value="Cytochrome_c_Peroxidase/MauG"/>
</dbReference>